<evidence type="ECO:0000259" key="2">
    <source>
        <dbReference type="SMART" id="SM00903"/>
    </source>
</evidence>
<dbReference type="InterPro" id="IPR002563">
    <property type="entry name" value="Flavin_Rdtase-like_dom"/>
</dbReference>
<evidence type="ECO:0000313" key="3">
    <source>
        <dbReference type="EMBL" id="PEN15326.1"/>
    </source>
</evidence>
<reference evidence="3 4" key="1">
    <citation type="submission" date="2017-10" db="EMBL/GenBank/DDBJ databases">
        <title>Draft genome of Longibacter Salinarum.</title>
        <authorList>
            <person name="Goh K.M."/>
            <person name="Shamsir M.S."/>
            <person name="Lim S.W."/>
        </authorList>
    </citation>
    <scope>NUCLEOTIDE SEQUENCE [LARGE SCALE GENOMIC DNA]</scope>
    <source>
        <strain evidence="3 4">KCTC 52045</strain>
    </source>
</reference>
<dbReference type="RefSeq" id="WP_098074224.1">
    <property type="nucleotide sequence ID" value="NZ_PDEQ01000001.1"/>
</dbReference>
<dbReference type="SMART" id="SM00903">
    <property type="entry name" value="Flavin_Reduct"/>
    <property type="match status" value="1"/>
</dbReference>
<comment type="caution">
    <text evidence="3">The sequence shown here is derived from an EMBL/GenBank/DDBJ whole genome shotgun (WGS) entry which is preliminary data.</text>
</comment>
<evidence type="ECO:0000313" key="4">
    <source>
        <dbReference type="Proteomes" id="UP000220102"/>
    </source>
</evidence>
<dbReference type="EMBL" id="PDEQ01000001">
    <property type="protein sequence ID" value="PEN15326.1"/>
    <property type="molecule type" value="Genomic_DNA"/>
</dbReference>
<dbReference type="InterPro" id="IPR012349">
    <property type="entry name" value="Split_barrel_FMN-bd"/>
</dbReference>
<dbReference type="PANTHER" id="PTHR30466">
    <property type="entry name" value="FLAVIN REDUCTASE"/>
    <property type="match status" value="1"/>
</dbReference>
<protein>
    <submittedName>
        <fullName evidence="3">Flavin reductase</fullName>
    </submittedName>
</protein>
<evidence type="ECO:0000256" key="1">
    <source>
        <dbReference type="ARBA" id="ARBA00023002"/>
    </source>
</evidence>
<keyword evidence="4" id="KW-1185">Reference proteome</keyword>
<dbReference type="Gene3D" id="2.30.110.10">
    <property type="entry name" value="Electron Transport, Fmn-binding Protein, Chain A"/>
    <property type="match status" value="1"/>
</dbReference>
<dbReference type="GO" id="GO:0010181">
    <property type="term" value="F:FMN binding"/>
    <property type="evidence" value="ECO:0007669"/>
    <property type="project" value="InterPro"/>
</dbReference>
<dbReference type="PANTHER" id="PTHR30466:SF1">
    <property type="entry name" value="FMN REDUCTASE (NADH) RUTF"/>
    <property type="match status" value="1"/>
</dbReference>
<proteinExistence type="predicted"/>
<dbReference type="GO" id="GO:0042602">
    <property type="term" value="F:riboflavin reductase (NADPH) activity"/>
    <property type="evidence" value="ECO:0007669"/>
    <property type="project" value="TreeGrafter"/>
</dbReference>
<sequence length="181" mass="19375">MTDPVDATAFRLTMRRLPSPVVVVTVSHGEEIRGITIGSFTSVSLDPALISFNVTKTAESHRLLTEADHFAVHIIGEGQVHLANHFAKPHLTGAEQFENVPHKINEFGTPIIEDVTSVLNCTRHSVLPAADHSLFLGHVVGLHDGVDNGAVLYYQSSYRSVGSELTSSLLPPVNSSASGSS</sequence>
<feature type="domain" description="Flavin reductase like" evidence="2">
    <location>
        <begin position="14"/>
        <end position="160"/>
    </location>
</feature>
<dbReference type="InterPro" id="IPR050268">
    <property type="entry name" value="NADH-dep_flavin_reductase"/>
</dbReference>
<dbReference type="Pfam" id="PF01613">
    <property type="entry name" value="Flavin_Reduct"/>
    <property type="match status" value="1"/>
</dbReference>
<dbReference type="OrthoDB" id="9792858at2"/>
<dbReference type="AlphaFoldDB" id="A0A2A8D2Z5"/>
<gene>
    <name evidence="3" type="ORF">CRI94_03345</name>
</gene>
<organism evidence="3 4">
    <name type="scientific">Longibacter salinarum</name>
    <dbReference type="NCBI Taxonomy" id="1850348"/>
    <lineage>
        <taxon>Bacteria</taxon>
        <taxon>Pseudomonadati</taxon>
        <taxon>Rhodothermota</taxon>
        <taxon>Rhodothermia</taxon>
        <taxon>Rhodothermales</taxon>
        <taxon>Salisaetaceae</taxon>
        <taxon>Longibacter</taxon>
    </lineage>
</organism>
<dbReference type="Proteomes" id="UP000220102">
    <property type="component" value="Unassembled WGS sequence"/>
</dbReference>
<keyword evidence="1" id="KW-0560">Oxidoreductase</keyword>
<dbReference type="SUPFAM" id="SSF50475">
    <property type="entry name" value="FMN-binding split barrel"/>
    <property type="match status" value="1"/>
</dbReference>
<accession>A0A2A8D2Z5</accession>
<name>A0A2A8D2Z5_9BACT</name>